<dbReference type="Pfam" id="PF10117">
    <property type="entry name" value="McrBC"/>
    <property type="match status" value="1"/>
</dbReference>
<dbReference type="EMBL" id="CP015405">
    <property type="protein sequence ID" value="ANU77494.1"/>
    <property type="molecule type" value="Genomic_DNA"/>
</dbReference>
<sequence>MKQILVKELREYNYKDLFSEYESAHLIQELEVKSDELKTKLGMRVQPIQIYTRKKTRKIKFQGIAGVITLKQLEIEIMPKFLKTGDKWRESLFNMIYWSRSNRLLTQKSSHITTSTFSFYDHVAMMFIETMEDALGKDSIHSYRAIEEASRFLKGRLLLSEQLKNVISHPGIMFYECDLFDTDNEFNYLLHWCTKTLIAKVRNNWLRIKLKMIIDVSPKTHKIYNIPVNTKLPPQYSHYLEAINIANNIALGYSYYHSEKLGGGIGYVVNTEVIYEKFVEKILQQIKTTTYGIKSEAQSSLLFARAVSANTSSYYTVPDNKLYKDGTPRLLIDAKYKNIYADDKQKKPINADIYQLFTSLVTHNCDTGILISPCENDEAITEHSWEVTDGSKDYKLFSLTIDMSDLSSVDRIEKLKERLFSYIDKKW</sequence>
<reference evidence="1" key="1">
    <citation type="submission" date="2017-04" db="EMBL/GenBank/DDBJ databases">
        <title>Complete Genome Sequences of Twelve Strains of a Stable Defined Moderately Diverse Mouse Microbiota 2 (sDMDMm2).</title>
        <authorList>
            <person name="Uchimura Y."/>
            <person name="Wyss M."/>
            <person name="Brugiroux S."/>
            <person name="Limenitakis J.P."/>
            <person name="Stecher B."/>
            <person name="McCoy K.D."/>
            <person name="Macpherson A.J."/>
        </authorList>
    </citation>
    <scope>NUCLEOTIDE SEQUENCE</scope>
    <source>
        <strain evidence="1">YL58</strain>
    </source>
</reference>
<evidence type="ECO:0000313" key="2">
    <source>
        <dbReference type="Proteomes" id="UP000092574"/>
    </source>
</evidence>
<dbReference type="OrthoDB" id="307209at2"/>
<proteinExistence type="predicted"/>
<dbReference type="InterPro" id="IPR019292">
    <property type="entry name" value="McrC"/>
</dbReference>
<organism evidence="1 2">
    <name type="scientific">Blautia pseudococcoides</name>
    <dbReference type="NCBI Taxonomy" id="1796616"/>
    <lineage>
        <taxon>Bacteria</taxon>
        <taxon>Bacillati</taxon>
        <taxon>Bacillota</taxon>
        <taxon>Clostridia</taxon>
        <taxon>Lachnospirales</taxon>
        <taxon>Lachnospiraceae</taxon>
        <taxon>Blautia</taxon>
    </lineage>
</organism>
<dbReference type="REBASE" id="153372">
    <property type="entry name" value="BspYL58McrBCP"/>
</dbReference>
<dbReference type="PANTHER" id="PTHR38733">
    <property type="entry name" value="PROTEIN MCRC"/>
    <property type="match status" value="1"/>
</dbReference>
<evidence type="ECO:0008006" key="3">
    <source>
        <dbReference type="Google" id="ProtNLM"/>
    </source>
</evidence>
<accession>A0A1C7IEZ1</accession>
<gene>
    <name evidence="1" type="ORF">A4V09_18140</name>
</gene>
<evidence type="ECO:0000313" key="1">
    <source>
        <dbReference type="EMBL" id="ANU77494.1"/>
    </source>
</evidence>
<protein>
    <recommendedName>
        <fullName evidence="3">5-methylcytosine-specific restriction enzyme subunit McrC</fullName>
    </recommendedName>
</protein>
<dbReference type="STRING" id="1796616.A4V09_18140"/>
<keyword evidence="2" id="KW-1185">Reference proteome</keyword>
<dbReference type="RefSeq" id="WP_065543620.1">
    <property type="nucleotide sequence ID" value="NZ_CP015405.2"/>
</dbReference>
<dbReference type="PANTHER" id="PTHR38733:SF1">
    <property type="entry name" value="TYPE IV METHYL-DIRECTED RESTRICTION ENZYME ECOKMCRBC"/>
    <property type="match status" value="1"/>
</dbReference>
<dbReference type="KEGG" id="byl:A4V09_18140"/>
<name>A0A1C7IEZ1_9FIRM</name>
<dbReference type="AlphaFoldDB" id="A0A1C7IEZ1"/>
<dbReference type="Proteomes" id="UP000092574">
    <property type="component" value="Chromosome"/>
</dbReference>